<dbReference type="GO" id="GO:0006895">
    <property type="term" value="P:Golgi to endosome transport"/>
    <property type="evidence" value="ECO:0007669"/>
    <property type="project" value="InterPro"/>
</dbReference>
<dbReference type="PANTHER" id="PTHR14042">
    <property type="entry name" value="DOPEY-RELATED"/>
    <property type="match status" value="1"/>
</dbReference>
<evidence type="ECO:0000313" key="7">
    <source>
        <dbReference type="Proteomes" id="UP000321570"/>
    </source>
</evidence>
<dbReference type="GO" id="GO:0015031">
    <property type="term" value="P:protein transport"/>
    <property type="evidence" value="ECO:0007669"/>
    <property type="project" value="UniProtKB-KW"/>
</dbReference>
<feature type="compositionally biased region" description="Basic residues" evidence="4">
    <location>
        <begin position="497"/>
        <end position="517"/>
    </location>
</feature>
<keyword evidence="2" id="KW-0653">Protein transport</keyword>
<name>A0A564ZAQ0_HYMDI</name>
<protein>
    <recommendedName>
        <fullName evidence="5">DOP1 N-terminal domain-containing protein</fullName>
    </recommendedName>
</protein>
<feature type="non-terminal residue" evidence="6">
    <location>
        <position position="537"/>
    </location>
</feature>
<feature type="region of interest" description="Disordered" evidence="4">
    <location>
        <begin position="428"/>
        <end position="458"/>
    </location>
</feature>
<dbReference type="GO" id="GO:0005768">
    <property type="term" value="C:endosome"/>
    <property type="evidence" value="ECO:0007669"/>
    <property type="project" value="TreeGrafter"/>
</dbReference>
<dbReference type="AlphaFoldDB" id="A0A564ZAQ0"/>
<accession>A0A564ZAQ0</accession>
<gene>
    <name evidence="6" type="ORF">WMSIL1_LOCUS14086</name>
</gene>
<evidence type="ECO:0000259" key="5">
    <source>
        <dbReference type="Pfam" id="PF04118"/>
    </source>
</evidence>
<keyword evidence="1" id="KW-0813">Transport</keyword>
<evidence type="ECO:0000256" key="4">
    <source>
        <dbReference type="SAM" id="MobiDB-lite"/>
    </source>
</evidence>
<evidence type="ECO:0000256" key="1">
    <source>
        <dbReference type="ARBA" id="ARBA00022448"/>
    </source>
</evidence>
<feature type="compositionally biased region" description="Low complexity" evidence="4">
    <location>
        <begin position="445"/>
        <end position="455"/>
    </location>
</feature>
<feature type="compositionally biased region" description="Polar residues" evidence="4">
    <location>
        <begin position="526"/>
        <end position="537"/>
    </location>
</feature>
<feature type="compositionally biased region" description="Polar residues" evidence="4">
    <location>
        <begin position="478"/>
        <end position="493"/>
    </location>
</feature>
<dbReference type="PANTHER" id="PTHR14042:SF24">
    <property type="entry name" value="PROTEIN DOPEY-1 HOMOLOG"/>
    <property type="match status" value="1"/>
</dbReference>
<proteinExistence type="inferred from homology"/>
<evidence type="ECO:0000313" key="6">
    <source>
        <dbReference type="EMBL" id="VUZ56449.1"/>
    </source>
</evidence>
<comment type="similarity">
    <text evidence="3">Belongs to the DOP1 family.</text>
</comment>
<evidence type="ECO:0000256" key="2">
    <source>
        <dbReference type="ARBA" id="ARBA00022927"/>
    </source>
</evidence>
<dbReference type="GO" id="GO:0005829">
    <property type="term" value="C:cytosol"/>
    <property type="evidence" value="ECO:0007669"/>
    <property type="project" value="GOC"/>
</dbReference>
<evidence type="ECO:0000256" key="3">
    <source>
        <dbReference type="ARBA" id="ARBA00046326"/>
    </source>
</evidence>
<dbReference type="InterPro" id="IPR007249">
    <property type="entry name" value="DOP1_N"/>
</dbReference>
<dbReference type="EMBL" id="CABIJS010000704">
    <property type="protein sequence ID" value="VUZ56449.1"/>
    <property type="molecule type" value="Genomic_DNA"/>
</dbReference>
<keyword evidence="7" id="KW-1185">Reference proteome</keyword>
<reference evidence="6 7" key="1">
    <citation type="submission" date="2019-07" db="EMBL/GenBank/DDBJ databases">
        <authorList>
            <person name="Jastrzebski P J."/>
            <person name="Paukszto L."/>
            <person name="Jastrzebski P J."/>
        </authorList>
    </citation>
    <scope>NUCLEOTIDE SEQUENCE [LARGE SCALE GENOMIC DNA]</scope>
    <source>
        <strain evidence="6 7">WMS-il1</strain>
    </source>
</reference>
<dbReference type="Pfam" id="PF04118">
    <property type="entry name" value="Dopey_N"/>
    <property type="match status" value="1"/>
</dbReference>
<sequence length="537" mass="60135">MSRKANLESDSKYRAYSAAIDKCLKSFEYSNEWADLISSLVRLIKLVQQYDRYDVIPKKRLLGKRLAQCLHPALPPGVHCKTLECFDLIFRIMGPDNLAADIGIYGSCLFGLLGPSAMTVKPLLFNLFETYFLPLGDKLQTSFLGLLQGLLPGLEEGSEFFERGNGIIEKFCKVIGPEFFYSSLWQVLIQAPSVRHFGTTYILNHFNKRRHLSTQAYVFGTSTSILLESVRCLLGDAVVLVQRDTLDFVILTLPVHLAACNTSSPNQRVVNYNHPLEGKISSFEMRDLVVASLAVLLRKDASLNRRLFIWLLGSQNMESADASQHATTVARMCLPSSESENDSVIQQEYFKRFSLPLLTEALHFILQSTLASASSLDVHSGSRNACFRPFRLMSGLLNRSEIGSVLVEQVLVDFVFFTLHMYQRLQQGRGGAEGGGEKILPPSPLSSGVSSPSAPKRVQNRNLPQQTLEMLAQFESCAENNGNKNPANHTNRGGPSHQHHNRRRSSHLPNNRRLRQRHPNEVTLERTLSSDKISPCK</sequence>
<feature type="domain" description="DOP1 N-terminal" evidence="5">
    <location>
        <begin position="10"/>
        <end position="315"/>
    </location>
</feature>
<dbReference type="InterPro" id="IPR040314">
    <property type="entry name" value="DOP1"/>
</dbReference>
<dbReference type="Proteomes" id="UP000321570">
    <property type="component" value="Unassembled WGS sequence"/>
</dbReference>
<organism evidence="6 7">
    <name type="scientific">Hymenolepis diminuta</name>
    <name type="common">Rat tapeworm</name>
    <dbReference type="NCBI Taxonomy" id="6216"/>
    <lineage>
        <taxon>Eukaryota</taxon>
        <taxon>Metazoa</taxon>
        <taxon>Spiralia</taxon>
        <taxon>Lophotrochozoa</taxon>
        <taxon>Platyhelminthes</taxon>
        <taxon>Cestoda</taxon>
        <taxon>Eucestoda</taxon>
        <taxon>Cyclophyllidea</taxon>
        <taxon>Hymenolepididae</taxon>
        <taxon>Hymenolepis</taxon>
    </lineage>
</organism>
<feature type="region of interest" description="Disordered" evidence="4">
    <location>
        <begin position="478"/>
        <end position="537"/>
    </location>
</feature>
<dbReference type="GO" id="GO:0005802">
    <property type="term" value="C:trans-Golgi network"/>
    <property type="evidence" value="ECO:0007669"/>
    <property type="project" value="TreeGrafter"/>
</dbReference>